<dbReference type="Proteomes" id="UP000279275">
    <property type="component" value="Unassembled WGS sequence"/>
</dbReference>
<keyword evidence="1" id="KW-0732">Signal</keyword>
<dbReference type="GO" id="GO:0020037">
    <property type="term" value="F:heme binding"/>
    <property type="evidence" value="ECO:0007669"/>
    <property type="project" value="InterPro"/>
</dbReference>
<feature type="chain" id="PRO_5018139522" evidence="1">
    <location>
        <begin position="30"/>
        <end position="111"/>
    </location>
</feature>
<proteinExistence type="predicted"/>
<dbReference type="InterPro" id="IPR032407">
    <property type="entry name" value="MHB"/>
</dbReference>
<evidence type="ECO:0000259" key="2">
    <source>
        <dbReference type="Pfam" id="PF16525"/>
    </source>
</evidence>
<dbReference type="AlphaFoldDB" id="A0A3M2LGF8"/>
<sequence length="111" mass="11551">MKRTVAAVLTGTAVTAGILAVALPSAASADPLPCSPQSWAQVKADTAPKVQAYIAANPALQQEIGKLRGLPKDQRKAERQAFAAANPDLVAGLKAARQEAIDYRHACHPGK</sequence>
<accession>A0A3M2LGF8</accession>
<dbReference type="EMBL" id="RFFH01000001">
    <property type="protein sequence ID" value="RMI35035.1"/>
    <property type="molecule type" value="Genomic_DNA"/>
</dbReference>
<name>A0A3M2LGF8_9NOCA</name>
<organism evidence="3 4">
    <name type="scientific">Nocardia stercoris</name>
    <dbReference type="NCBI Taxonomy" id="2483361"/>
    <lineage>
        <taxon>Bacteria</taxon>
        <taxon>Bacillati</taxon>
        <taxon>Actinomycetota</taxon>
        <taxon>Actinomycetes</taxon>
        <taxon>Mycobacteriales</taxon>
        <taxon>Nocardiaceae</taxon>
        <taxon>Nocardia</taxon>
    </lineage>
</organism>
<reference evidence="3 4" key="1">
    <citation type="submission" date="2018-10" db="EMBL/GenBank/DDBJ databases">
        <title>Isolation from cow dung.</title>
        <authorList>
            <person name="Ling L."/>
        </authorList>
    </citation>
    <scope>NUCLEOTIDE SEQUENCE [LARGE SCALE GENOMIC DNA]</scope>
    <source>
        <strain evidence="3 4">NEAU-LL90</strain>
    </source>
</reference>
<feature type="signal peptide" evidence="1">
    <location>
        <begin position="1"/>
        <end position="29"/>
    </location>
</feature>
<protein>
    <submittedName>
        <fullName evidence="3">Hemophore-related protein</fullName>
    </submittedName>
</protein>
<gene>
    <name evidence="3" type="ORF">EBN03_01490</name>
</gene>
<dbReference type="NCBIfam" id="TIGR04529">
    <property type="entry name" value="MTB_hemophore"/>
    <property type="match status" value="1"/>
</dbReference>
<evidence type="ECO:0000313" key="4">
    <source>
        <dbReference type="Proteomes" id="UP000279275"/>
    </source>
</evidence>
<dbReference type="Gene3D" id="1.20.20.20">
    <property type="entry name" value="Haemophore, haem-binding domain"/>
    <property type="match status" value="1"/>
</dbReference>
<evidence type="ECO:0000256" key="1">
    <source>
        <dbReference type="SAM" id="SignalP"/>
    </source>
</evidence>
<dbReference type="InterPro" id="IPR038378">
    <property type="entry name" value="MHB_sf"/>
</dbReference>
<dbReference type="RefSeq" id="WP_122186008.1">
    <property type="nucleotide sequence ID" value="NZ_RFFH01000001.1"/>
</dbReference>
<dbReference type="OrthoDB" id="4568469at2"/>
<feature type="domain" description="Haemophore haem-binding" evidence="2">
    <location>
        <begin position="33"/>
        <end position="108"/>
    </location>
</feature>
<evidence type="ECO:0000313" key="3">
    <source>
        <dbReference type="EMBL" id="RMI35035.1"/>
    </source>
</evidence>
<dbReference type="Pfam" id="PF16525">
    <property type="entry name" value="MHB"/>
    <property type="match status" value="1"/>
</dbReference>
<keyword evidence="4" id="KW-1185">Reference proteome</keyword>
<comment type="caution">
    <text evidence="3">The sequence shown here is derived from an EMBL/GenBank/DDBJ whole genome shotgun (WGS) entry which is preliminary data.</text>
</comment>